<accession>A0A543HU33</accession>
<dbReference type="Proteomes" id="UP000316747">
    <property type="component" value="Unassembled WGS sequence"/>
</dbReference>
<protein>
    <submittedName>
        <fullName evidence="1">Asparaginase</fullName>
    </submittedName>
</protein>
<keyword evidence="2" id="KW-1185">Reference proteome</keyword>
<evidence type="ECO:0000313" key="1">
    <source>
        <dbReference type="EMBL" id="TQM61810.1"/>
    </source>
</evidence>
<dbReference type="AlphaFoldDB" id="A0A543HU33"/>
<dbReference type="RefSeq" id="WP_185748989.1">
    <property type="nucleotide sequence ID" value="NZ_VFPM01000002.1"/>
</dbReference>
<dbReference type="InterPro" id="IPR010349">
    <property type="entry name" value="Asparaginase_II"/>
</dbReference>
<dbReference type="PANTHER" id="PTHR42110:SF1">
    <property type="entry name" value="L-ASPARAGINASE, PUTATIVE (AFU_ORTHOLOGUE AFUA_3G11890)-RELATED"/>
    <property type="match status" value="1"/>
</dbReference>
<name>A0A543HU33_9MICO</name>
<dbReference type="Pfam" id="PF06089">
    <property type="entry name" value="Asparaginase_II"/>
    <property type="match status" value="1"/>
</dbReference>
<proteinExistence type="predicted"/>
<organism evidence="1 2">
    <name type="scientific">Humibacillus xanthopallidus</name>
    <dbReference type="NCBI Taxonomy" id="412689"/>
    <lineage>
        <taxon>Bacteria</taxon>
        <taxon>Bacillati</taxon>
        <taxon>Actinomycetota</taxon>
        <taxon>Actinomycetes</taxon>
        <taxon>Micrococcales</taxon>
        <taxon>Intrasporangiaceae</taxon>
        <taxon>Humibacillus</taxon>
    </lineage>
</organism>
<comment type="caution">
    <text evidence="1">The sequence shown here is derived from an EMBL/GenBank/DDBJ whole genome shotgun (WGS) entry which is preliminary data.</text>
</comment>
<dbReference type="PANTHER" id="PTHR42110">
    <property type="entry name" value="L-ASPARAGINASE, PUTATIVE (AFU_ORTHOLOGUE AFUA_3G11890)-RELATED"/>
    <property type="match status" value="1"/>
</dbReference>
<dbReference type="EMBL" id="VFPM01000002">
    <property type="protein sequence ID" value="TQM61810.1"/>
    <property type="molecule type" value="Genomic_DNA"/>
</dbReference>
<gene>
    <name evidence="1" type="ORF">FBY41_1827</name>
</gene>
<reference evidence="1 2" key="1">
    <citation type="submission" date="2019-06" db="EMBL/GenBank/DDBJ databases">
        <title>Genome sequencing of plant associated microbes to promote plant fitness in Sorghum bicolor and Oryza sativa.</title>
        <authorList>
            <person name="Coleman-Derr D."/>
        </authorList>
    </citation>
    <scope>NUCLEOTIDE SEQUENCE [LARGE SCALE GENOMIC DNA]</scope>
    <source>
        <strain evidence="1 2">KV-663</strain>
    </source>
</reference>
<evidence type="ECO:0000313" key="2">
    <source>
        <dbReference type="Proteomes" id="UP000316747"/>
    </source>
</evidence>
<sequence>MPHPPASTSPALSAAPVVAHVVRSGVVESVHHGTAVVTAPDGSVELAVGDPEGAVLPRSSSKPFQALAMVRHGLATDGRLLSLACSSHSGEDFHLEAVREILAGAGLSETDLQNTPDYPYDEAARTAWIASGSPKQSIAQNCSGKHASMLATCVVNGWDPATYRDPGHPLQVAITETIADITGSRPGEVAVDGCGAPIHAIPLTALARGFGRLAAATDGPEARITRAIRAFPEYLGGTTRDVTALVRGVDGLVAKDGAEAVYAVGLADGRGVAVKIADGSPRARSVVLAAVLRRIGLEAPDVPATVDAFAALEHAPVLGHGQPVGSVVAVGV</sequence>